<name>E6PE27_9ZZZZ</name>
<dbReference type="SUPFAM" id="SSF48452">
    <property type="entry name" value="TPR-like"/>
    <property type="match status" value="1"/>
</dbReference>
<sequence length="170" mass="18824">MRRIVLVVCACALAAPLLRGALCDALLARGDGALAVGSQKAAWQYYQRAEAIGGSAKALRRIVTLALLSNDPSILRRALRSLRAVKPTKTLGPLLFDRALLEWRNHDTIAAERDARTASRLTRSIAPLLFAGILARHRGAKRVAYLDFRQAHRRAPNDPRPLYQLRKGER</sequence>
<evidence type="ECO:0000313" key="1">
    <source>
        <dbReference type="EMBL" id="CBH74712.1"/>
    </source>
</evidence>
<dbReference type="EMBL" id="CABL01000002">
    <property type="protein sequence ID" value="CBH74712.1"/>
    <property type="molecule type" value="Genomic_DNA"/>
</dbReference>
<accession>E6PE27</accession>
<reference evidence="1" key="1">
    <citation type="submission" date="2009-10" db="EMBL/GenBank/DDBJ databases">
        <title>Diversity of trophic interactions inside an arsenic-rich microbial ecosystem.</title>
        <authorList>
            <person name="Bertin P.N."/>
            <person name="Heinrich-Salmeron A."/>
            <person name="Pelletier E."/>
            <person name="Goulhen-Chollet F."/>
            <person name="Arsene-Ploetze F."/>
            <person name="Gallien S."/>
            <person name="Calteau A."/>
            <person name="Vallenet D."/>
            <person name="Casiot C."/>
            <person name="Chane-Woon-Ming B."/>
            <person name="Giloteaux L."/>
            <person name="Barakat M."/>
            <person name="Bonnefoy V."/>
            <person name="Bruneel O."/>
            <person name="Chandler M."/>
            <person name="Cleiss J."/>
            <person name="Duran R."/>
            <person name="Elbaz-Poulichet F."/>
            <person name="Fonknechten N."/>
            <person name="Lauga B."/>
            <person name="Mornico D."/>
            <person name="Ortet P."/>
            <person name="Schaeffer C."/>
            <person name="Siguier P."/>
            <person name="Alexander Thil Smith A."/>
            <person name="Van Dorsselaer A."/>
            <person name="Weissenbach J."/>
            <person name="Medigue C."/>
            <person name="Le Paslier D."/>
        </authorList>
    </citation>
    <scope>NUCLEOTIDE SEQUENCE</scope>
</reference>
<protein>
    <submittedName>
        <fullName evidence="1">Uncharacterized protein</fullName>
    </submittedName>
</protein>
<gene>
    <name evidence="1" type="ORF">CARN1_1815</name>
</gene>
<dbReference type="InterPro" id="IPR011990">
    <property type="entry name" value="TPR-like_helical_dom_sf"/>
</dbReference>
<organism evidence="1">
    <name type="scientific">mine drainage metagenome</name>
    <dbReference type="NCBI Taxonomy" id="410659"/>
    <lineage>
        <taxon>unclassified sequences</taxon>
        <taxon>metagenomes</taxon>
        <taxon>ecological metagenomes</taxon>
    </lineage>
</organism>
<dbReference type="AlphaFoldDB" id="E6PE27"/>
<comment type="caution">
    <text evidence="1">The sequence shown here is derived from an EMBL/GenBank/DDBJ whole genome shotgun (WGS) entry which is preliminary data.</text>
</comment>
<proteinExistence type="predicted"/>